<evidence type="ECO:0000313" key="8">
    <source>
        <dbReference type="Proteomes" id="UP000694846"/>
    </source>
</evidence>
<dbReference type="AlphaFoldDB" id="A0A8B8GDX2"/>
<feature type="domain" description="MMS19 N-terminal" evidence="7">
    <location>
        <begin position="40"/>
        <end position="300"/>
    </location>
</feature>
<comment type="function">
    <text evidence="5">Key component of the cytosolic iron-sulfur protein assembly (CIA) complex, a multiprotein complex that mediates the incorporation of iron-sulfur cluster into apoproteins specifically involved in DNA metabolism and genomic integrity. In the CIA complex, MMS19 acts as an adapter between early-acting CIA components and a subset of cellular target iron-sulfur proteins.</text>
</comment>
<evidence type="ECO:0000256" key="4">
    <source>
        <dbReference type="ARBA" id="ARBA00023242"/>
    </source>
</evidence>
<dbReference type="GO" id="GO:0005819">
    <property type="term" value="C:spindle"/>
    <property type="evidence" value="ECO:0007669"/>
    <property type="project" value="UniProtKB-SubCell"/>
</dbReference>
<evidence type="ECO:0000256" key="2">
    <source>
        <dbReference type="ARBA" id="ARBA00009340"/>
    </source>
</evidence>
<reference evidence="9" key="1">
    <citation type="submission" date="2025-08" db="UniProtKB">
        <authorList>
            <consortium name="RefSeq"/>
        </authorList>
    </citation>
    <scope>IDENTIFICATION</scope>
    <source>
        <tissue evidence="9">Whole body</tissue>
    </source>
</reference>
<dbReference type="InterPro" id="IPR024687">
    <property type="entry name" value="MMS19_C"/>
</dbReference>
<gene>
    <name evidence="9" type="primary">LOC112691097</name>
</gene>
<evidence type="ECO:0000256" key="5">
    <source>
        <dbReference type="RuleBase" id="RU367072"/>
    </source>
</evidence>
<keyword evidence="5" id="KW-0234">DNA repair</keyword>
<proteinExistence type="inferred from homology"/>
<keyword evidence="5" id="KW-0227">DNA damage</keyword>
<comment type="subcellular location">
    <subcellularLocation>
        <location evidence="5">Cytoplasm</location>
        <location evidence="5">Cytoskeleton</location>
        <location evidence="5">Spindle</location>
    </subcellularLocation>
    <subcellularLocation>
        <location evidence="1 5">Nucleus</location>
    </subcellularLocation>
</comment>
<dbReference type="GO" id="GO:0051604">
    <property type="term" value="P:protein maturation"/>
    <property type="evidence" value="ECO:0007669"/>
    <property type="project" value="UniProtKB-UniRule"/>
</dbReference>
<dbReference type="GO" id="GO:0005634">
    <property type="term" value="C:nucleus"/>
    <property type="evidence" value="ECO:0007669"/>
    <property type="project" value="UniProtKB-SubCell"/>
</dbReference>
<dbReference type="GO" id="GO:0006281">
    <property type="term" value="P:DNA repair"/>
    <property type="evidence" value="ECO:0007669"/>
    <property type="project" value="UniProtKB-UniRule"/>
</dbReference>
<keyword evidence="8" id="KW-1185">Reference proteome</keyword>
<evidence type="ECO:0000256" key="3">
    <source>
        <dbReference type="ARBA" id="ARBA00022737"/>
    </source>
</evidence>
<dbReference type="InterPro" id="IPR011989">
    <property type="entry name" value="ARM-like"/>
</dbReference>
<comment type="subunit">
    <text evidence="5">Component of the CIA complex.</text>
</comment>
<sequence length="992" mass="114705">MLCDYKNIANVVASGIDIDSTSELVSKAISARATTFLEFVQSLEEILTSTEKDIRLNGVKAFVTVVKNLPLDFFLTEELDYINQFLCDRFIDHHSFIPTVLSGIEYTVQMKNITKEMIVRYFNTIMPHFHCQSQLQNDRYTFYCILHQIFLNRLEDVRFMGPDFLYCVISSMDGERDPNNLILLFRILPQFLRNYPLGHLTEETFDVIACYFPIDFHETEESKITRNELASNLARCLTCVEEFSDFCIPLALQKLESNLIIAKLDSLYLLVNKLCCEYFNPIKIKSHIEEIWRILKIIIMSDKEDSTDEVREAAIGVLTALLYSLAIVKGDDKQEQLSDFLEIILKSSTRFLLDTQANLFIPSIKLLCSVGKTSKYACLKIANKVYLMLLDKSDVSQTEITRIIEGMGLITNMCLQMSIDLSCIPGLDRRWEEIGCYFLLYAQNELPEVRISALKALQISTRLLTKSQRQNYYCIITTLIKSNTTGSIRNETLSCFKEAAKYYKEEINTDIIHFNINNLNQSNDILMKFKWLNAICSLGNEEYFFKLINDIMCANLCRNQEETQMTLNCLRELVRNIENTKLLHHFTLNNGLLNCILTLWINGIKNCENFQIFRNEIILNDVSFVVNSIVKIISNSEQQRVLNQFIQYFNDIVETKICYQSLSDIEKDKYSYMVILLESILNSVNQDVKINNVTLIIQNCVELSTFTNISICNLSASRLAATLINKYIEGDESNVILNNLKLHLESNLHLANVNKKNVINQISWITKSLALKGHSKMLQWIDWSLDLLADPSYGKMMTMCFKMLTNVDDEYLNTKCFCSVKLLYRQRIFCYVIEPLVSSYNTLPEPIKENYLISILYQIDGNNYVTLSPYFSKILPVLLQLLSPEQIYVLQSLKTFRNLLESKTPVLEDHLQSFIPKLLNLSQNSKYMDIRIVALQCLYNCCDYSLIKLLPLKKQVICELGKCLDDKKRLVRKEVVKTKSKWLSIDVIKDDN</sequence>
<dbReference type="CTD" id="64210"/>
<dbReference type="GO" id="GO:0097361">
    <property type="term" value="C:cytosolic [4Fe-4S] assembly targeting complex"/>
    <property type="evidence" value="ECO:0007669"/>
    <property type="project" value="UniProtKB-UniRule"/>
</dbReference>
<feature type="domain" description="MMS19 C-terminal" evidence="6">
    <location>
        <begin position="553"/>
        <end position="939"/>
    </location>
</feature>
<name>A0A8B8GDX2_9HEMI</name>
<keyword evidence="5" id="KW-0206">Cytoskeleton</keyword>
<dbReference type="Pfam" id="PF14500">
    <property type="entry name" value="MMS19_N"/>
    <property type="match status" value="1"/>
</dbReference>
<evidence type="ECO:0000313" key="9">
    <source>
        <dbReference type="RefSeq" id="XP_025421025.1"/>
    </source>
</evidence>
<evidence type="ECO:0000259" key="7">
    <source>
        <dbReference type="Pfam" id="PF14500"/>
    </source>
</evidence>
<dbReference type="PANTHER" id="PTHR12891">
    <property type="entry name" value="DNA REPAIR/TRANSCRIPTION PROTEIN MET18/MMS19"/>
    <property type="match status" value="1"/>
</dbReference>
<evidence type="ECO:0000256" key="1">
    <source>
        <dbReference type="ARBA" id="ARBA00004123"/>
    </source>
</evidence>
<comment type="similarity">
    <text evidence="2 5">Belongs to the MET18/MMS19 family.</text>
</comment>
<dbReference type="Pfam" id="PF12460">
    <property type="entry name" value="MMS19_C"/>
    <property type="match status" value="1"/>
</dbReference>
<dbReference type="PANTHER" id="PTHR12891:SF0">
    <property type="entry name" value="MMS19 NUCLEOTIDE EXCISION REPAIR PROTEIN HOMOLOG"/>
    <property type="match status" value="1"/>
</dbReference>
<keyword evidence="4 5" id="KW-0539">Nucleus</keyword>
<dbReference type="SUPFAM" id="SSF48371">
    <property type="entry name" value="ARM repeat"/>
    <property type="match status" value="1"/>
</dbReference>
<dbReference type="Proteomes" id="UP000694846">
    <property type="component" value="Unplaced"/>
</dbReference>
<dbReference type="OrthoDB" id="342900at2759"/>
<protein>
    <recommendedName>
        <fullName evidence="5">MMS19 nucleotide excision repair protein</fullName>
    </recommendedName>
</protein>
<dbReference type="InterPro" id="IPR016024">
    <property type="entry name" value="ARM-type_fold"/>
</dbReference>
<evidence type="ECO:0000259" key="6">
    <source>
        <dbReference type="Pfam" id="PF12460"/>
    </source>
</evidence>
<keyword evidence="3" id="KW-0677">Repeat</keyword>
<dbReference type="Gene3D" id="1.25.10.10">
    <property type="entry name" value="Leucine-rich Repeat Variant"/>
    <property type="match status" value="1"/>
</dbReference>
<dbReference type="InterPro" id="IPR039920">
    <property type="entry name" value="MMS19"/>
</dbReference>
<keyword evidence="5" id="KW-0963">Cytoplasm</keyword>
<dbReference type="GO" id="GO:0016226">
    <property type="term" value="P:iron-sulfur cluster assembly"/>
    <property type="evidence" value="ECO:0007669"/>
    <property type="project" value="UniProtKB-UniRule"/>
</dbReference>
<dbReference type="GeneID" id="112691097"/>
<accession>A0A8B8GDX2</accession>
<dbReference type="RefSeq" id="XP_025421025.1">
    <property type="nucleotide sequence ID" value="XM_025565240.1"/>
</dbReference>
<dbReference type="InterPro" id="IPR029240">
    <property type="entry name" value="MMS19_N"/>
</dbReference>
<organism evidence="8 9">
    <name type="scientific">Sipha flava</name>
    <name type="common">yellow sugarcane aphid</name>
    <dbReference type="NCBI Taxonomy" id="143950"/>
    <lineage>
        <taxon>Eukaryota</taxon>
        <taxon>Metazoa</taxon>
        <taxon>Ecdysozoa</taxon>
        <taxon>Arthropoda</taxon>
        <taxon>Hexapoda</taxon>
        <taxon>Insecta</taxon>
        <taxon>Pterygota</taxon>
        <taxon>Neoptera</taxon>
        <taxon>Paraneoptera</taxon>
        <taxon>Hemiptera</taxon>
        <taxon>Sternorrhyncha</taxon>
        <taxon>Aphidomorpha</taxon>
        <taxon>Aphidoidea</taxon>
        <taxon>Aphididae</taxon>
        <taxon>Sipha</taxon>
    </lineage>
</organism>